<dbReference type="HOGENOM" id="CLU_3374567_0_0_6"/>
<proteinExistence type="predicted"/>
<evidence type="ECO:0000313" key="1">
    <source>
        <dbReference type="EMBL" id="AHI33022.1"/>
    </source>
</evidence>
<gene>
    <name evidence="1" type="ORF">AU15_05110</name>
</gene>
<dbReference type="AlphaFoldDB" id="W5YUW6"/>
<dbReference type="EMBL" id="CP007152">
    <property type="protein sequence ID" value="AHI33022.1"/>
    <property type="molecule type" value="Genomic_DNA"/>
</dbReference>
<accession>W5YUW6</accession>
<sequence>MRGVATEHELIWGDYFLLHCLGILTGLLPTNKPG</sequence>
<protein>
    <submittedName>
        <fullName evidence="1">Uncharacterized protein</fullName>
    </submittedName>
</protein>
<organism evidence="1 2">
    <name type="scientific">Marinobacter salarius</name>
    <dbReference type="NCBI Taxonomy" id="1420917"/>
    <lineage>
        <taxon>Bacteria</taxon>
        <taxon>Pseudomonadati</taxon>
        <taxon>Pseudomonadota</taxon>
        <taxon>Gammaproteobacteria</taxon>
        <taxon>Pseudomonadales</taxon>
        <taxon>Marinobacteraceae</taxon>
        <taxon>Marinobacter</taxon>
    </lineage>
</organism>
<dbReference type="KEGG" id="msr:AU15_05110"/>
<evidence type="ECO:0000313" key="2">
    <source>
        <dbReference type="Proteomes" id="UP000035081"/>
    </source>
</evidence>
<reference evidence="1 2" key="1">
    <citation type="journal article" date="2014" name="Genome Announc.">
        <title>Draft Genome Sequences of Marinobacter similis A3d10T and Marinobacter salarius R9SW1T.</title>
        <authorList>
            <person name="Ivanova E.P."/>
            <person name="Ng H.J."/>
            <person name="Webb H.K."/>
            <person name="Feng G."/>
            <person name="Oshima K."/>
            <person name="Hattori M."/>
            <person name="Ohkuma M."/>
            <person name="Sergeev A.F."/>
            <person name="Mikhailov V.V."/>
            <person name="Crawford R.J."/>
            <person name="Sawabe T."/>
        </authorList>
    </citation>
    <scope>NUCLEOTIDE SEQUENCE [LARGE SCALE GENOMIC DNA]</scope>
    <source>
        <strain evidence="2">A3d10 and R9SW1</strain>
    </source>
</reference>
<dbReference type="Proteomes" id="UP000035081">
    <property type="component" value="Chromosome"/>
</dbReference>
<name>W5YUW6_9GAMM</name>